<accession>A0A0L0FT33</accession>
<keyword evidence="1" id="KW-0732">Signal</keyword>
<sequence length="226" mass="24303">MLQNKSITLVFALAATVLAVTCTDGTDKTTYDAGKDQAKAQWDASFQFTGCDRVDDLLQITTDSGPTEPTCLVMGYQDQLSMSYAAAVEECDVTCAADAEQMAKEQWDAALIDIGSECAKADQVLSYTLGAAPATPQCANDAYVAKIQALYTEKFSNCIEACQGNGKQHGFRLGQQFCGVAAILLVGDPLVVAICNLEEERACKLAMKEYALDNCADEYNKRGILQ</sequence>
<dbReference type="Proteomes" id="UP000054560">
    <property type="component" value="Unassembled WGS sequence"/>
</dbReference>
<reference evidence="2 3" key="1">
    <citation type="submission" date="2011-02" db="EMBL/GenBank/DDBJ databases">
        <title>The Genome Sequence of Sphaeroforma arctica JP610.</title>
        <authorList>
            <consortium name="The Broad Institute Genome Sequencing Platform"/>
            <person name="Russ C."/>
            <person name="Cuomo C."/>
            <person name="Young S.K."/>
            <person name="Zeng Q."/>
            <person name="Gargeya S."/>
            <person name="Alvarado L."/>
            <person name="Berlin A."/>
            <person name="Chapman S.B."/>
            <person name="Chen Z."/>
            <person name="Freedman E."/>
            <person name="Gellesch M."/>
            <person name="Goldberg J."/>
            <person name="Griggs A."/>
            <person name="Gujja S."/>
            <person name="Heilman E."/>
            <person name="Heiman D."/>
            <person name="Howarth C."/>
            <person name="Mehta T."/>
            <person name="Neiman D."/>
            <person name="Pearson M."/>
            <person name="Roberts A."/>
            <person name="Saif S."/>
            <person name="Shea T."/>
            <person name="Shenoy N."/>
            <person name="Sisk P."/>
            <person name="Stolte C."/>
            <person name="Sykes S."/>
            <person name="White J."/>
            <person name="Yandava C."/>
            <person name="Burger G."/>
            <person name="Gray M.W."/>
            <person name="Holland P.W.H."/>
            <person name="King N."/>
            <person name="Lang F.B.F."/>
            <person name="Roger A.J."/>
            <person name="Ruiz-Trillo I."/>
            <person name="Haas B."/>
            <person name="Nusbaum C."/>
            <person name="Birren B."/>
        </authorList>
    </citation>
    <scope>NUCLEOTIDE SEQUENCE [LARGE SCALE GENOMIC DNA]</scope>
    <source>
        <strain evidence="2 3">JP610</strain>
    </source>
</reference>
<evidence type="ECO:0000313" key="3">
    <source>
        <dbReference type="Proteomes" id="UP000054560"/>
    </source>
</evidence>
<evidence type="ECO:0000313" key="2">
    <source>
        <dbReference type="EMBL" id="KNC79849.1"/>
    </source>
</evidence>
<dbReference type="EMBL" id="KQ242234">
    <property type="protein sequence ID" value="KNC79849.1"/>
    <property type="molecule type" value="Genomic_DNA"/>
</dbReference>
<dbReference type="RefSeq" id="XP_014153751.1">
    <property type="nucleotide sequence ID" value="XM_014298276.1"/>
</dbReference>
<gene>
    <name evidence="2" type="ORF">SARC_07772</name>
</gene>
<name>A0A0L0FT33_9EUKA</name>
<evidence type="ECO:0008006" key="4">
    <source>
        <dbReference type="Google" id="ProtNLM"/>
    </source>
</evidence>
<proteinExistence type="predicted"/>
<protein>
    <recommendedName>
        <fullName evidence="4">Lipoprotein</fullName>
    </recommendedName>
</protein>
<evidence type="ECO:0000256" key="1">
    <source>
        <dbReference type="SAM" id="SignalP"/>
    </source>
</evidence>
<organism evidence="2 3">
    <name type="scientific">Sphaeroforma arctica JP610</name>
    <dbReference type="NCBI Taxonomy" id="667725"/>
    <lineage>
        <taxon>Eukaryota</taxon>
        <taxon>Ichthyosporea</taxon>
        <taxon>Ichthyophonida</taxon>
        <taxon>Sphaeroforma</taxon>
    </lineage>
</organism>
<keyword evidence="3" id="KW-1185">Reference proteome</keyword>
<dbReference type="GeneID" id="25908276"/>
<feature type="signal peptide" evidence="1">
    <location>
        <begin position="1"/>
        <end position="19"/>
    </location>
</feature>
<feature type="chain" id="PRO_5005538788" description="Lipoprotein" evidence="1">
    <location>
        <begin position="20"/>
        <end position="226"/>
    </location>
</feature>
<dbReference type="AlphaFoldDB" id="A0A0L0FT33"/>